<comment type="similarity">
    <text evidence="3">Belongs to the complex I NDUFB5 subunit family.</text>
</comment>
<evidence type="ECO:0000256" key="6">
    <source>
        <dbReference type="ARBA" id="ARBA00022448"/>
    </source>
</evidence>
<name>A0AAV7LFW7_PLEWA</name>
<accession>A0AAV7LFW7</accession>
<comment type="subcellular location">
    <subcellularLocation>
        <location evidence="2">Mitochondrion inner membrane</location>
        <topology evidence="2">Single-pass membrane protein</topology>
    </subcellularLocation>
</comment>
<organism evidence="18 19">
    <name type="scientific">Pleurodeles waltl</name>
    <name type="common">Iberian ribbed newt</name>
    <dbReference type="NCBI Taxonomy" id="8319"/>
    <lineage>
        <taxon>Eukaryota</taxon>
        <taxon>Metazoa</taxon>
        <taxon>Chordata</taxon>
        <taxon>Craniata</taxon>
        <taxon>Vertebrata</taxon>
        <taxon>Euteleostomi</taxon>
        <taxon>Amphibia</taxon>
        <taxon>Batrachia</taxon>
        <taxon>Caudata</taxon>
        <taxon>Salamandroidea</taxon>
        <taxon>Salamandridae</taxon>
        <taxon>Pleurodelinae</taxon>
        <taxon>Pleurodeles</taxon>
    </lineage>
</organism>
<keyword evidence="6" id="KW-0813">Transport</keyword>
<gene>
    <name evidence="18" type="ORF">NDU88_000840</name>
</gene>
<evidence type="ECO:0000256" key="11">
    <source>
        <dbReference type="ARBA" id="ARBA00022982"/>
    </source>
</evidence>
<dbReference type="EMBL" id="JANPWB010000015">
    <property type="protein sequence ID" value="KAJ1087673.1"/>
    <property type="molecule type" value="Genomic_DNA"/>
</dbReference>
<keyword evidence="13" id="KW-0496">Mitochondrion</keyword>
<evidence type="ECO:0000256" key="1">
    <source>
        <dbReference type="ARBA" id="ARBA00003195"/>
    </source>
</evidence>
<comment type="caution">
    <text evidence="18">The sequence shown here is derived from an EMBL/GenBank/DDBJ whole genome shotgun (WGS) entry which is preliminary data.</text>
</comment>
<keyword evidence="7" id="KW-0679">Respiratory chain</keyword>
<keyword evidence="19" id="KW-1185">Reference proteome</keyword>
<evidence type="ECO:0000256" key="8">
    <source>
        <dbReference type="ARBA" id="ARBA00022692"/>
    </source>
</evidence>
<evidence type="ECO:0000256" key="15">
    <source>
        <dbReference type="ARBA" id="ARBA00032395"/>
    </source>
</evidence>
<evidence type="ECO:0000256" key="4">
    <source>
        <dbReference type="ARBA" id="ARBA00011533"/>
    </source>
</evidence>
<evidence type="ECO:0000256" key="7">
    <source>
        <dbReference type="ARBA" id="ARBA00022660"/>
    </source>
</evidence>
<protein>
    <recommendedName>
        <fullName evidence="5">NADH dehydrogenase [ubiquinone] 1 beta subcomplex subunit 5, mitochondrial</fullName>
    </recommendedName>
    <alternativeName>
        <fullName evidence="16">Complex I-SGDH</fullName>
    </alternativeName>
    <alternativeName>
        <fullName evidence="15">NADH-ubiquinone oxidoreductase SGDH subunit</fullName>
    </alternativeName>
</protein>
<evidence type="ECO:0000313" key="19">
    <source>
        <dbReference type="Proteomes" id="UP001066276"/>
    </source>
</evidence>
<sequence>MSLLRAAFGVATRLNPLKNAATRGNLLGRSGSKLPIVPIRHESHGKRMFVIKPAHYYDTRFLNLLKYYILLTGIPTVVLLTFINVFIGEAELAEIPEGYIPDHWEYYSHPVTRWIVRYVYDPPEKEYEKLMNVLSIEAEKADMRLAQLEARRLMRERGDGPWYHYETLDKNLIDNSPKAYPDA</sequence>
<dbReference type="InterPro" id="IPR019173">
    <property type="entry name" value="NADH_UbQ_OxRdtase_B5_su"/>
</dbReference>
<proteinExistence type="inferred from homology"/>
<feature type="transmembrane region" description="Helical" evidence="17">
    <location>
        <begin position="67"/>
        <end position="87"/>
    </location>
</feature>
<keyword evidence="12 17" id="KW-1133">Transmembrane helix</keyword>
<evidence type="ECO:0000256" key="5">
    <source>
        <dbReference type="ARBA" id="ARBA00015175"/>
    </source>
</evidence>
<evidence type="ECO:0000313" key="18">
    <source>
        <dbReference type="EMBL" id="KAJ1087673.1"/>
    </source>
</evidence>
<keyword evidence="9" id="KW-0999">Mitochondrion inner membrane</keyword>
<dbReference type="AlphaFoldDB" id="A0AAV7LFW7"/>
<dbReference type="PANTHER" id="PTHR13178">
    <property type="entry name" value="NADH-UBIQUINONE OXIDOREDUCTASE SGDH SUBUNIT"/>
    <property type="match status" value="1"/>
</dbReference>
<dbReference type="GO" id="GO:0005743">
    <property type="term" value="C:mitochondrial inner membrane"/>
    <property type="evidence" value="ECO:0007669"/>
    <property type="project" value="UniProtKB-SubCell"/>
</dbReference>
<evidence type="ECO:0000256" key="16">
    <source>
        <dbReference type="ARBA" id="ARBA00032550"/>
    </source>
</evidence>
<evidence type="ECO:0000256" key="2">
    <source>
        <dbReference type="ARBA" id="ARBA00004434"/>
    </source>
</evidence>
<dbReference type="Pfam" id="PF09781">
    <property type="entry name" value="NDUF_B5"/>
    <property type="match status" value="1"/>
</dbReference>
<evidence type="ECO:0000256" key="14">
    <source>
        <dbReference type="ARBA" id="ARBA00023136"/>
    </source>
</evidence>
<evidence type="ECO:0000256" key="10">
    <source>
        <dbReference type="ARBA" id="ARBA00022946"/>
    </source>
</evidence>
<keyword evidence="8 17" id="KW-0812">Transmembrane</keyword>
<reference evidence="18" key="1">
    <citation type="journal article" date="2022" name="bioRxiv">
        <title>Sequencing and chromosome-scale assembly of the giantPleurodeles waltlgenome.</title>
        <authorList>
            <person name="Brown T."/>
            <person name="Elewa A."/>
            <person name="Iarovenko S."/>
            <person name="Subramanian E."/>
            <person name="Araus A.J."/>
            <person name="Petzold A."/>
            <person name="Susuki M."/>
            <person name="Suzuki K.-i.T."/>
            <person name="Hayashi T."/>
            <person name="Toyoda A."/>
            <person name="Oliveira C."/>
            <person name="Osipova E."/>
            <person name="Leigh N.D."/>
            <person name="Simon A."/>
            <person name="Yun M.H."/>
        </authorList>
    </citation>
    <scope>NUCLEOTIDE SEQUENCE</scope>
    <source>
        <strain evidence="18">20211129_DDA</strain>
        <tissue evidence="18">Liver</tissue>
    </source>
</reference>
<keyword evidence="14 17" id="KW-0472">Membrane</keyword>
<keyword evidence="11" id="KW-0249">Electron transport</keyword>
<evidence type="ECO:0000256" key="17">
    <source>
        <dbReference type="SAM" id="Phobius"/>
    </source>
</evidence>
<dbReference type="Proteomes" id="UP001066276">
    <property type="component" value="Chromosome 11"/>
</dbReference>
<dbReference type="PANTHER" id="PTHR13178:SF0">
    <property type="entry name" value="NADH DEHYDROGENASE [UBIQUINONE] 1 BETA SUBCOMPLEX SUBUNIT 5, MITOCHONDRIAL"/>
    <property type="match status" value="1"/>
</dbReference>
<evidence type="ECO:0000256" key="9">
    <source>
        <dbReference type="ARBA" id="ARBA00022792"/>
    </source>
</evidence>
<evidence type="ECO:0000256" key="12">
    <source>
        <dbReference type="ARBA" id="ARBA00022989"/>
    </source>
</evidence>
<comment type="function">
    <text evidence="1">Accessory subunit of the mitochondrial membrane respiratory chain NADH dehydrogenase (Complex I), that is believed not to be involved in catalysis. Complex I functions in the transfer of electrons from NADH to the respiratory chain. The immediate electron acceptor for the enzyme is believed to be ubiquinone.</text>
</comment>
<keyword evidence="10" id="KW-0809">Transit peptide</keyword>
<comment type="subunit">
    <text evidence="4">Complex I is composed of 45 different subunits.</text>
</comment>
<evidence type="ECO:0000256" key="13">
    <source>
        <dbReference type="ARBA" id="ARBA00023128"/>
    </source>
</evidence>
<evidence type="ECO:0000256" key="3">
    <source>
        <dbReference type="ARBA" id="ARBA00007152"/>
    </source>
</evidence>